<keyword evidence="5" id="KW-1185">Reference proteome</keyword>
<gene>
    <name evidence="4" type="ORF">ACFO7V_03565</name>
</gene>
<comment type="caution">
    <text evidence="4">The sequence shown here is derived from an EMBL/GenBank/DDBJ whole genome shotgun (WGS) entry which is preliminary data.</text>
</comment>
<dbReference type="PANTHER" id="PTHR30487">
    <property type="entry name" value="TYPE 4 PREPILIN-LIKE PROTEINS LEADER PEPTIDE-PROCESSING ENZYME"/>
    <property type="match status" value="1"/>
</dbReference>
<organism evidence="4 5">
    <name type="scientific">Glutamicibacter bergerei</name>
    <dbReference type="NCBI Taxonomy" id="256702"/>
    <lineage>
        <taxon>Bacteria</taxon>
        <taxon>Bacillati</taxon>
        <taxon>Actinomycetota</taxon>
        <taxon>Actinomycetes</taxon>
        <taxon>Micrococcales</taxon>
        <taxon>Micrococcaceae</taxon>
        <taxon>Glutamicibacter</taxon>
    </lineage>
</organism>
<dbReference type="GO" id="GO:0004190">
    <property type="term" value="F:aspartic-type endopeptidase activity"/>
    <property type="evidence" value="ECO:0007669"/>
    <property type="project" value="UniProtKB-EC"/>
</dbReference>
<feature type="transmembrane region" description="Helical" evidence="2">
    <location>
        <begin position="12"/>
        <end position="31"/>
    </location>
</feature>
<comment type="similarity">
    <text evidence="1">Belongs to the peptidase A24 family.</text>
</comment>
<dbReference type="PANTHER" id="PTHR30487:SF0">
    <property type="entry name" value="PREPILIN LEADER PEPTIDASE_N-METHYLTRANSFERASE-RELATED"/>
    <property type="match status" value="1"/>
</dbReference>
<dbReference type="EC" id="3.4.23.43" evidence="4"/>
<sequence>MITLWQESLWTALPLVLFCASFLCFGVLLSLTDIKEHRLPNRLLLRWVVMSAVLLLGLSIVRGQYLPLLNAGLGALILGGAYLLLALISRGAMGMGDVKLAIVLGLNVGYFSLSALFLASVFAFVLASLVVLSGMIAGKLNAKSAVAFGPFMILGAALALLMTP</sequence>
<dbReference type="EMBL" id="JBHSHE010000015">
    <property type="protein sequence ID" value="MFC4715217.1"/>
    <property type="molecule type" value="Genomic_DNA"/>
</dbReference>
<evidence type="ECO:0000259" key="3">
    <source>
        <dbReference type="Pfam" id="PF01478"/>
    </source>
</evidence>
<name>A0ABV9MH40_9MICC</name>
<dbReference type="InterPro" id="IPR000045">
    <property type="entry name" value="Prepilin_IV_endopep_pep"/>
</dbReference>
<evidence type="ECO:0000313" key="4">
    <source>
        <dbReference type="EMBL" id="MFC4715217.1"/>
    </source>
</evidence>
<feature type="transmembrane region" description="Helical" evidence="2">
    <location>
        <begin position="67"/>
        <end position="88"/>
    </location>
</feature>
<feature type="transmembrane region" description="Helical" evidence="2">
    <location>
        <begin position="43"/>
        <end position="61"/>
    </location>
</feature>
<keyword evidence="2" id="KW-0472">Membrane</keyword>
<accession>A0ABV9MH40</accession>
<dbReference type="Pfam" id="PF01478">
    <property type="entry name" value="Peptidase_A24"/>
    <property type="match status" value="1"/>
</dbReference>
<evidence type="ECO:0000313" key="5">
    <source>
        <dbReference type="Proteomes" id="UP001595884"/>
    </source>
</evidence>
<dbReference type="RefSeq" id="WP_096256579.1">
    <property type="nucleotide sequence ID" value="NZ_BAAAVQ010000067.1"/>
</dbReference>
<evidence type="ECO:0000256" key="1">
    <source>
        <dbReference type="ARBA" id="ARBA00005801"/>
    </source>
</evidence>
<keyword evidence="4" id="KW-0378">Hydrolase</keyword>
<keyword evidence="2" id="KW-1133">Transmembrane helix</keyword>
<dbReference type="Proteomes" id="UP001595884">
    <property type="component" value="Unassembled WGS sequence"/>
</dbReference>
<dbReference type="GeneID" id="303303538"/>
<reference evidence="5" key="1">
    <citation type="journal article" date="2019" name="Int. J. Syst. Evol. Microbiol.">
        <title>The Global Catalogue of Microorganisms (GCM) 10K type strain sequencing project: providing services to taxonomists for standard genome sequencing and annotation.</title>
        <authorList>
            <consortium name="The Broad Institute Genomics Platform"/>
            <consortium name="The Broad Institute Genome Sequencing Center for Infectious Disease"/>
            <person name="Wu L."/>
            <person name="Ma J."/>
        </authorList>
    </citation>
    <scope>NUCLEOTIDE SEQUENCE [LARGE SCALE GENOMIC DNA]</scope>
    <source>
        <strain evidence="5">CGMCC 1.12849</strain>
    </source>
</reference>
<proteinExistence type="inferred from homology"/>
<feature type="domain" description="Prepilin type IV endopeptidase peptidase" evidence="3">
    <location>
        <begin position="22"/>
        <end position="126"/>
    </location>
</feature>
<evidence type="ECO:0000256" key="2">
    <source>
        <dbReference type="SAM" id="Phobius"/>
    </source>
</evidence>
<dbReference type="Gene3D" id="1.20.120.1220">
    <property type="match status" value="1"/>
</dbReference>
<keyword evidence="2" id="KW-0812">Transmembrane</keyword>
<dbReference type="InterPro" id="IPR050882">
    <property type="entry name" value="Prepilin_peptidase/N-MTase"/>
</dbReference>
<feature type="transmembrane region" description="Helical" evidence="2">
    <location>
        <begin position="145"/>
        <end position="163"/>
    </location>
</feature>
<feature type="transmembrane region" description="Helical" evidence="2">
    <location>
        <begin position="100"/>
        <end position="133"/>
    </location>
</feature>
<protein>
    <submittedName>
        <fullName evidence="4">Prepilin peptidase</fullName>
        <ecNumber evidence="4">3.4.23.43</ecNumber>
    </submittedName>
</protein>